<proteinExistence type="predicted"/>
<evidence type="ECO:0000313" key="4">
    <source>
        <dbReference type="Proteomes" id="UP000813385"/>
    </source>
</evidence>
<feature type="region of interest" description="Disordered" evidence="2">
    <location>
        <begin position="91"/>
        <end position="137"/>
    </location>
</feature>
<comment type="caution">
    <text evidence="3">The sequence shown here is derived from an EMBL/GenBank/DDBJ whole genome shotgun (WGS) entry which is preliminary data.</text>
</comment>
<keyword evidence="4" id="KW-1185">Reference proteome</keyword>
<name>A0A8K0TG80_9PEZI</name>
<feature type="compositionally biased region" description="Acidic residues" evidence="2">
    <location>
        <begin position="116"/>
        <end position="137"/>
    </location>
</feature>
<reference evidence="3" key="1">
    <citation type="journal article" date="2021" name="Nat. Commun.">
        <title>Genetic determinants of endophytism in the Arabidopsis root mycobiome.</title>
        <authorList>
            <person name="Mesny F."/>
            <person name="Miyauchi S."/>
            <person name="Thiergart T."/>
            <person name="Pickel B."/>
            <person name="Atanasova L."/>
            <person name="Karlsson M."/>
            <person name="Huettel B."/>
            <person name="Barry K.W."/>
            <person name="Haridas S."/>
            <person name="Chen C."/>
            <person name="Bauer D."/>
            <person name="Andreopoulos W."/>
            <person name="Pangilinan J."/>
            <person name="LaButti K."/>
            <person name="Riley R."/>
            <person name="Lipzen A."/>
            <person name="Clum A."/>
            <person name="Drula E."/>
            <person name="Henrissat B."/>
            <person name="Kohler A."/>
            <person name="Grigoriev I.V."/>
            <person name="Martin F.M."/>
            <person name="Hacquard S."/>
        </authorList>
    </citation>
    <scope>NUCLEOTIDE SEQUENCE</scope>
    <source>
        <strain evidence="3">MPI-CAGE-AT-0016</strain>
    </source>
</reference>
<feature type="coiled-coil region" evidence="1">
    <location>
        <begin position="202"/>
        <end position="229"/>
    </location>
</feature>
<protein>
    <submittedName>
        <fullName evidence="3">Uncharacterized protein</fullName>
    </submittedName>
</protein>
<evidence type="ECO:0000256" key="1">
    <source>
        <dbReference type="SAM" id="Coils"/>
    </source>
</evidence>
<keyword evidence="1" id="KW-0175">Coiled coil</keyword>
<dbReference type="OrthoDB" id="5041951at2759"/>
<organism evidence="3 4">
    <name type="scientific">Plectosphaerella cucumerina</name>
    <dbReference type="NCBI Taxonomy" id="40658"/>
    <lineage>
        <taxon>Eukaryota</taxon>
        <taxon>Fungi</taxon>
        <taxon>Dikarya</taxon>
        <taxon>Ascomycota</taxon>
        <taxon>Pezizomycotina</taxon>
        <taxon>Sordariomycetes</taxon>
        <taxon>Hypocreomycetidae</taxon>
        <taxon>Glomerellales</taxon>
        <taxon>Plectosphaerellaceae</taxon>
        <taxon>Plectosphaerella</taxon>
    </lineage>
</organism>
<sequence>MPPFNTPGRGRKNSAAYKRGNPAHPTRDGTSPGPAPKRRLSNASAVLRPFVHREQLAERTTPAQSFTLPIHTRPALNQEDTNVSADVALPSHHHVDHGGTYTGAESGPLGPNDSLFTDDEGDTEDEHIPDEENDIDGEGFLGEVVEKKTRSIKEIMDSVAKLQKQLLDIRNEAVDHGTAAHIRDWLSEDRRLRRIYRGDKPLTAQENVVNELVAKAEEAQKIRDLLTSEETLRDSRDFTLPGTARPMTLFEKGVYDESITIEEALIHTTPLRANPIDRGRTWAWPAPVMQGARVEKLVEDGRDWNPKWKSLDGPHLNLDNAIRRLRTAKEKYSMLTELTPNSIREDTRRALATASRRVNQIILIQSFFANGYTVHPNQLVGPAQLPLEGFCTRSTLYILAICFRRLISIRDRDKKIGLHMSPIDFLRWRLAVMCKDHNHKNQALNRASIGTCLLNVYTSITERTTRGGDPLFREVMIYATKVDGTEWHFTRRHRRSTRGAVTQSQQADDQAEDSGDEDAE</sequence>
<evidence type="ECO:0000313" key="3">
    <source>
        <dbReference type="EMBL" id="KAH7361509.1"/>
    </source>
</evidence>
<feature type="region of interest" description="Disordered" evidence="2">
    <location>
        <begin position="1"/>
        <end position="40"/>
    </location>
</feature>
<accession>A0A8K0TG80</accession>
<dbReference type="Proteomes" id="UP000813385">
    <property type="component" value="Unassembled WGS sequence"/>
</dbReference>
<evidence type="ECO:0000256" key="2">
    <source>
        <dbReference type="SAM" id="MobiDB-lite"/>
    </source>
</evidence>
<dbReference type="EMBL" id="JAGPXD010000003">
    <property type="protein sequence ID" value="KAH7361509.1"/>
    <property type="molecule type" value="Genomic_DNA"/>
</dbReference>
<feature type="compositionally biased region" description="Acidic residues" evidence="2">
    <location>
        <begin position="509"/>
        <end position="520"/>
    </location>
</feature>
<dbReference type="AlphaFoldDB" id="A0A8K0TG80"/>
<feature type="coiled-coil region" evidence="1">
    <location>
        <begin position="145"/>
        <end position="172"/>
    </location>
</feature>
<gene>
    <name evidence="3" type="ORF">B0T11DRAFT_317468</name>
</gene>
<feature type="region of interest" description="Disordered" evidence="2">
    <location>
        <begin position="493"/>
        <end position="520"/>
    </location>
</feature>